<comment type="caution">
    <text evidence="1">The sequence shown here is derived from an EMBL/GenBank/DDBJ whole genome shotgun (WGS) entry which is preliminary data.</text>
</comment>
<dbReference type="AlphaFoldDB" id="A0A8X6Y7W4"/>
<keyword evidence="2" id="KW-1185">Reference proteome</keyword>
<protein>
    <submittedName>
        <fullName evidence="1">Uncharacterized protein</fullName>
    </submittedName>
</protein>
<accession>A0A8X6Y7W4</accession>
<proteinExistence type="predicted"/>
<evidence type="ECO:0000313" key="2">
    <source>
        <dbReference type="Proteomes" id="UP000886998"/>
    </source>
</evidence>
<name>A0A8X6Y7W4_9ARAC</name>
<sequence length="84" mass="10061">MTHLPFKINCKMNHQCYSTLSEHFILGFHWIGTRKHYLELCVLGGRMRCANFEKPKLNLPLFGKQSKRALRQHKKIIHQKVEWD</sequence>
<evidence type="ECO:0000313" key="1">
    <source>
        <dbReference type="EMBL" id="GFY67765.1"/>
    </source>
</evidence>
<gene>
    <name evidence="1" type="ORF">TNIN_132951</name>
</gene>
<organism evidence="1 2">
    <name type="scientific">Trichonephila inaurata madagascariensis</name>
    <dbReference type="NCBI Taxonomy" id="2747483"/>
    <lineage>
        <taxon>Eukaryota</taxon>
        <taxon>Metazoa</taxon>
        <taxon>Ecdysozoa</taxon>
        <taxon>Arthropoda</taxon>
        <taxon>Chelicerata</taxon>
        <taxon>Arachnida</taxon>
        <taxon>Araneae</taxon>
        <taxon>Araneomorphae</taxon>
        <taxon>Entelegynae</taxon>
        <taxon>Araneoidea</taxon>
        <taxon>Nephilidae</taxon>
        <taxon>Trichonephila</taxon>
        <taxon>Trichonephila inaurata</taxon>
    </lineage>
</organism>
<reference evidence="1" key="1">
    <citation type="submission" date="2020-08" db="EMBL/GenBank/DDBJ databases">
        <title>Multicomponent nature underlies the extraordinary mechanical properties of spider dragline silk.</title>
        <authorList>
            <person name="Kono N."/>
            <person name="Nakamura H."/>
            <person name="Mori M."/>
            <person name="Yoshida Y."/>
            <person name="Ohtoshi R."/>
            <person name="Malay A.D."/>
            <person name="Moran D.A.P."/>
            <person name="Tomita M."/>
            <person name="Numata K."/>
            <person name="Arakawa K."/>
        </authorList>
    </citation>
    <scope>NUCLEOTIDE SEQUENCE</scope>
</reference>
<dbReference type="EMBL" id="BMAV01016727">
    <property type="protein sequence ID" value="GFY67765.1"/>
    <property type="molecule type" value="Genomic_DNA"/>
</dbReference>
<dbReference type="Proteomes" id="UP000886998">
    <property type="component" value="Unassembled WGS sequence"/>
</dbReference>